<dbReference type="EMBL" id="JAVDWO010000002">
    <property type="protein sequence ID" value="MDR7191974.1"/>
    <property type="molecule type" value="Genomic_DNA"/>
</dbReference>
<dbReference type="Gene3D" id="2.40.160.20">
    <property type="match status" value="1"/>
</dbReference>
<evidence type="ECO:0000256" key="1">
    <source>
        <dbReference type="SAM" id="SignalP"/>
    </source>
</evidence>
<dbReference type="RefSeq" id="WP_310232799.1">
    <property type="nucleotide sequence ID" value="NZ_JAVDWO010000002.1"/>
</dbReference>
<proteinExistence type="predicted"/>
<dbReference type="Proteomes" id="UP001256588">
    <property type="component" value="Unassembled WGS sequence"/>
</dbReference>
<evidence type="ECO:0008006" key="4">
    <source>
        <dbReference type="Google" id="ProtNLM"/>
    </source>
</evidence>
<feature type="chain" id="PRO_5046117638" description="Outer membrane protein beta-barrel domain-containing protein" evidence="1">
    <location>
        <begin position="20"/>
        <end position="260"/>
    </location>
</feature>
<evidence type="ECO:0000313" key="3">
    <source>
        <dbReference type="Proteomes" id="UP001256588"/>
    </source>
</evidence>
<keyword evidence="3" id="KW-1185">Reference proteome</keyword>
<comment type="caution">
    <text evidence="2">The sequence shown here is derived from an EMBL/GenBank/DDBJ whole genome shotgun (WGS) entry which is preliminary data.</text>
</comment>
<gene>
    <name evidence="2" type="ORF">J2W68_000682</name>
</gene>
<protein>
    <recommendedName>
        <fullName evidence="4">Outer membrane protein beta-barrel domain-containing protein</fullName>
    </recommendedName>
</protein>
<reference evidence="2 3" key="1">
    <citation type="submission" date="2023-07" db="EMBL/GenBank/DDBJ databases">
        <title>Sorghum-associated microbial communities from plants grown in Nebraska, USA.</title>
        <authorList>
            <person name="Schachtman D."/>
        </authorList>
    </citation>
    <scope>NUCLEOTIDE SEQUENCE [LARGE SCALE GENOMIC DNA]</scope>
    <source>
        <strain evidence="2 3">4099</strain>
    </source>
</reference>
<accession>A0ABU1XT83</accession>
<evidence type="ECO:0000313" key="2">
    <source>
        <dbReference type="EMBL" id="MDR7191974.1"/>
    </source>
</evidence>
<dbReference type="InterPro" id="IPR011250">
    <property type="entry name" value="OMP/PagP_B-barrel"/>
</dbReference>
<feature type="signal peptide" evidence="1">
    <location>
        <begin position="1"/>
        <end position="19"/>
    </location>
</feature>
<sequence length="260" mass="27202">MGIWLTAPLAALMATTAHAAGPEAGRFSMSLVGGVDIPVNGEVHDGAVAAVPDLGPLNPALAGVNAELRIGAREHDRIYDMAQTVGVEFAYAFDDRSELFGQVRRTEADDGTVQVGGAFVPALATELPVFGTFSDYKAVSAEIGYRYYFGTPGYARPFVGARAGAARVDEIRATFSIPDAGITIADAPFYDSGWIATGGLDAGVIMPLSERFSVTLASGVRYIADLKDNDSAIGGLGLASINDTGSRFSVPVTLSARWDF</sequence>
<keyword evidence="1" id="KW-0732">Signal</keyword>
<organism evidence="2 3">
    <name type="scientific">Luteimonas terrae</name>
    <dbReference type="NCBI Taxonomy" id="1530191"/>
    <lineage>
        <taxon>Bacteria</taxon>
        <taxon>Pseudomonadati</taxon>
        <taxon>Pseudomonadota</taxon>
        <taxon>Gammaproteobacteria</taxon>
        <taxon>Lysobacterales</taxon>
        <taxon>Lysobacteraceae</taxon>
        <taxon>Luteimonas</taxon>
    </lineage>
</organism>
<name>A0ABU1XT83_9GAMM</name>
<dbReference type="SUPFAM" id="SSF56925">
    <property type="entry name" value="OMPA-like"/>
    <property type="match status" value="1"/>
</dbReference>